<reference evidence="1 2" key="1">
    <citation type="submission" date="2020-08" db="EMBL/GenBank/DDBJ databases">
        <title>Genomic Encyclopedia of Type Strains, Phase IV (KMG-V): Genome sequencing to study the core and pangenomes of soil and plant-associated prokaryotes.</title>
        <authorList>
            <person name="Whitman W."/>
        </authorList>
    </citation>
    <scope>NUCLEOTIDE SEQUENCE [LARGE SCALE GENOMIC DNA]</scope>
    <source>
        <strain evidence="1 2">JPY158</strain>
    </source>
</reference>
<dbReference type="Proteomes" id="UP000592780">
    <property type="component" value="Unassembled WGS sequence"/>
</dbReference>
<name>A0A7W8V7E0_PARAM</name>
<keyword evidence="2" id="KW-1185">Reference proteome</keyword>
<dbReference type="AlphaFoldDB" id="A0A7W8V7E0"/>
<organism evidence="1 2">
    <name type="scientific">Paraburkholderia atlantica</name>
    <dbReference type="NCBI Taxonomy" id="2654982"/>
    <lineage>
        <taxon>Bacteria</taxon>
        <taxon>Pseudomonadati</taxon>
        <taxon>Pseudomonadota</taxon>
        <taxon>Betaproteobacteria</taxon>
        <taxon>Burkholderiales</taxon>
        <taxon>Burkholderiaceae</taxon>
        <taxon>Paraburkholderia</taxon>
    </lineage>
</organism>
<accession>A0A7W8V7E0</accession>
<evidence type="ECO:0000313" key="1">
    <source>
        <dbReference type="EMBL" id="MBB5425620.1"/>
    </source>
</evidence>
<proteinExistence type="predicted"/>
<protein>
    <submittedName>
        <fullName evidence="1">Uncharacterized protein</fullName>
    </submittedName>
</protein>
<evidence type="ECO:0000313" key="2">
    <source>
        <dbReference type="Proteomes" id="UP000592780"/>
    </source>
</evidence>
<gene>
    <name evidence="1" type="ORF">HDG40_003793</name>
</gene>
<dbReference type="EMBL" id="JACHDD010000006">
    <property type="protein sequence ID" value="MBB5425620.1"/>
    <property type="molecule type" value="Genomic_DNA"/>
</dbReference>
<comment type="caution">
    <text evidence="1">The sequence shown here is derived from an EMBL/GenBank/DDBJ whole genome shotgun (WGS) entry which is preliminary data.</text>
</comment>
<sequence length="161" mass="18103">MGTTLHAKIRRHILIRTRFELAAATRFDEQWCWLSCFLSVLALPQMASLKPRAARAIITVGRSLIGKNVLALFPRHVGWNRTQKRTNLPRFFGPNSPSGENFIVRRAMHFSKREARRIPIHAGFGDARIALEKGRVPHCSLTCVAQGKTEKACLSQSAGSW</sequence>
<dbReference type="RefSeq" id="WP_184130708.1">
    <property type="nucleotide sequence ID" value="NZ_JACHDD010000006.1"/>
</dbReference>